<evidence type="ECO:0000256" key="1">
    <source>
        <dbReference type="SAM" id="Phobius"/>
    </source>
</evidence>
<dbReference type="EMBL" id="CP001399">
    <property type="protein sequence ID" value="ACP35921.1"/>
    <property type="molecule type" value="Genomic_DNA"/>
</dbReference>
<dbReference type="RefSeq" id="WP_012713985.1">
    <property type="nucleotide sequence ID" value="NC_012589.1"/>
</dbReference>
<proteinExistence type="predicted"/>
<keyword evidence="1" id="KW-1133">Transmembrane helix</keyword>
<feature type="transmembrane region" description="Helical" evidence="1">
    <location>
        <begin position="50"/>
        <end position="66"/>
    </location>
</feature>
<feature type="transmembrane region" description="Helical" evidence="1">
    <location>
        <begin position="104"/>
        <end position="124"/>
    </location>
</feature>
<dbReference type="GeneID" id="7799570"/>
<evidence type="ECO:0000313" key="3">
    <source>
        <dbReference type="Proteomes" id="UP000001747"/>
    </source>
</evidence>
<reference evidence="2 3" key="1">
    <citation type="journal article" date="2009" name="Proc. Natl. Acad. Sci. U.S.A.">
        <title>Biogeography of the Sulfolobus islandicus pan-genome.</title>
        <authorList>
            <person name="Reno M.L."/>
            <person name="Held N.L."/>
            <person name="Fields C.J."/>
            <person name="Burke P.V."/>
            <person name="Whitaker R.J."/>
        </authorList>
    </citation>
    <scope>NUCLEOTIDE SEQUENCE [LARGE SCALE GENOMIC DNA]</scope>
    <source>
        <strain evidence="3">L.S.2.15 / Lassen #1</strain>
    </source>
</reference>
<dbReference type="KEGG" id="sis:LS215_1926"/>
<evidence type="ECO:0000313" key="2">
    <source>
        <dbReference type="EMBL" id="ACP35921.1"/>
    </source>
</evidence>
<sequence length="635" mass="73081">MRDNIILSMFIKNPEPNSETIYDYINRVIVAVINAILSYKIFISFLPSDYIYFAIAIISVISFFFHKPLSIILLSIYIIDSAAIYKVLYNVALYPLIQSYSIKYLIEILLLLIFIFIIPLFSILRYSSVGGIIVSSSILLSIYNPFFLLFLPFGIAEKNSKIIVNILSALPLLIIPITLHYTLILYSYLPLVSIILVLVTGILFSIRELFSLTGFLPLSIFLYLNNQSLEVITLVSVLTLILNIIPSIVSLIKANFYVKKEVVEMRNRIDENIDDLKGILEKIKLLAKDTNDIELTPLIQKYNKFFADISNNLENISDIKTLQNIELELNAKRLELERSINDYLFDQISRYNEIVDEIKNYGIVLDKIEQLSEPIKINDEGVIRINKLMMRMNENVNLLYKYIESISSSLELLLGKNYENEIIDVRLNIEMSIKYLKILLSKENLESCKTCTELMLRFLQLSNSLNLHMNQELLKNIIKLNDEKLAVFIIKSREILEQGLKTASSVLAKVKEDYEHIKNEIPSLSRYKEFELINLLEKEINDSTKPICKRIETLSSSLQVIQDLSSIITHKNEIADVINLINDNYDLILQKVIEEGCIKLSELGIALDYGKFIDLVLQEKGTNLRVVNDSICYMR</sequence>
<feature type="transmembrane region" description="Helical" evidence="1">
    <location>
        <begin position="162"/>
        <end position="179"/>
    </location>
</feature>
<feature type="transmembrane region" description="Helical" evidence="1">
    <location>
        <begin position="231"/>
        <end position="258"/>
    </location>
</feature>
<dbReference type="HOGENOM" id="CLU_441893_0_0_2"/>
<feature type="transmembrane region" description="Helical" evidence="1">
    <location>
        <begin position="130"/>
        <end position="150"/>
    </location>
</feature>
<protein>
    <submittedName>
        <fullName evidence="2">Uncharacterized protein</fullName>
    </submittedName>
</protein>
<organism evidence="2 3">
    <name type="scientific">Saccharolobus islandicus (strain L.S.2.15 / Lassen #1)</name>
    <name type="common">Sulfolobus islandicus</name>
    <dbReference type="NCBI Taxonomy" id="429572"/>
    <lineage>
        <taxon>Archaea</taxon>
        <taxon>Thermoproteota</taxon>
        <taxon>Thermoprotei</taxon>
        <taxon>Sulfolobales</taxon>
        <taxon>Sulfolobaceae</taxon>
        <taxon>Saccharolobus</taxon>
    </lineage>
</organism>
<dbReference type="AlphaFoldDB" id="C3MRA8"/>
<dbReference type="Proteomes" id="UP000001747">
    <property type="component" value="Chromosome"/>
</dbReference>
<feature type="transmembrane region" description="Helical" evidence="1">
    <location>
        <begin position="72"/>
        <end position="92"/>
    </location>
</feature>
<gene>
    <name evidence="2" type="ordered locus">LS215_1926</name>
</gene>
<dbReference type="OrthoDB" id="43116at2157"/>
<name>C3MRA8_SACI2</name>
<keyword evidence="1" id="KW-0472">Membrane</keyword>
<keyword evidence="1" id="KW-0812">Transmembrane</keyword>
<accession>C3MRA8</accession>